<organism evidence="1">
    <name type="scientific">Pseudarthrobacter sulfonivorans</name>
    <dbReference type="NCBI Taxonomy" id="121292"/>
    <lineage>
        <taxon>Bacteria</taxon>
        <taxon>Bacillati</taxon>
        <taxon>Actinomycetota</taxon>
        <taxon>Actinomycetes</taxon>
        <taxon>Micrococcales</taxon>
        <taxon>Micrococcaceae</taxon>
        <taxon>Pseudarthrobacter</taxon>
    </lineage>
</organism>
<evidence type="ECO:0000313" key="2">
    <source>
        <dbReference type="Proteomes" id="UP000065151"/>
    </source>
</evidence>
<dbReference type="InterPro" id="IPR023833">
    <property type="entry name" value="Signal_pept_SipW-depend-type"/>
</dbReference>
<name>A0A0U3QQK5_9MICC</name>
<protein>
    <submittedName>
        <fullName evidence="1">Uncharacterized protein</fullName>
    </submittedName>
</protein>
<dbReference type="STRING" id="121292.AU252_17025"/>
<accession>A0A0U3QQK5</accession>
<dbReference type="Proteomes" id="UP000065151">
    <property type="component" value="Chromosome"/>
</dbReference>
<dbReference type="EMBL" id="CP013747">
    <property type="protein sequence ID" value="ALV42644.1"/>
    <property type="molecule type" value="Genomic_DNA"/>
</dbReference>
<evidence type="ECO:0000313" key="1">
    <source>
        <dbReference type="EMBL" id="ALV42644.1"/>
    </source>
</evidence>
<proteinExistence type="predicted"/>
<dbReference type="KEGG" id="psul:AU252_17025"/>
<reference evidence="1 2" key="1">
    <citation type="submission" date="2015-12" db="EMBL/GenBank/DDBJ databases">
        <authorList>
            <person name="Shamseldin A."/>
            <person name="Moawad H."/>
            <person name="Abd El-Rahim W.M."/>
            <person name="Sadowsky M.J."/>
        </authorList>
    </citation>
    <scope>NUCLEOTIDE SEQUENCE [LARGE SCALE GENOMIC DNA]</scope>
    <source>
        <strain evidence="1 2">Ar51</strain>
    </source>
</reference>
<dbReference type="NCBIfam" id="TIGR04088">
    <property type="entry name" value="cognate_SipW"/>
    <property type="match status" value="1"/>
</dbReference>
<gene>
    <name evidence="1" type="ORF">AU252_17025</name>
</gene>
<sequence>MVLGLGAVGTLSAWTDESTATATFSAGTLDVKLKALPGGTLADTTDITTLTMAAMYPGVSKAAMVQVSNSGSAPLAYTLTGSAVPGLPGQGGNLGASLLVGVYSGGSASNTATTGSCTGTRIGTSDLALLGSLIPDPRSLAAGGTEDVCLVVSLPSTAASNLQGTSTIATFTFNASMGS</sequence>
<dbReference type="AlphaFoldDB" id="A0A0U3QQK5"/>